<proteinExistence type="predicted"/>
<keyword evidence="1" id="KW-0732">Signal</keyword>
<protein>
    <submittedName>
        <fullName evidence="2">Uncharacterized protein</fullName>
    </submittedName>
</protein>
<dbReference type="AlphaFoldDB" id="A0A378PR75"/>
<sequence length="210" mass="24737">MKYFIATLFVFIHTTAFSAPPYESAEHYHAGTCDFYSTLIFPRTPPYIGIPLDRNVNLMSYQEFMERLEPVLGQYIDPRSRWAESEGLQKFLALKDFGSELYLFKKNKNIYKISYITSNTIDVENQNLNNSDKMMILDTINIFVQDHQKSQEILDELYKRYLGQLELVVDGYISVFLEHDGKYFSMEGYNINYHPIERCNYKIIHSISIE</sequence>
<evidence type="ECO:0000256" key="1">
    <source>
        <dbReference type="SAM" id="SignalP"/>
    </source>
</evidence>
<gene>
    <name evidence="2" type="ORF">NCTC9426_01110</name>
</gene>
<feature type="chain" id="PRO_5016573596" evidence="1">
    <location>
        <begin position="19"/>
        <end position="210"/>
    </location>
</feature>
<dbReference type="EMBL" id="UGPZ01000002">
    <property type="protein sequence ID" value="STY91076.1"/>
    <property type="molecule type" value="Genomic_DNA"/>
</dbReference>
<name>A0A378PR75_MORBO</name>
<feature type="signal peptide" evidence="1">
    <location>
        <begin position="1"/>
        <end position="18"/>
    </location>
</feature>
<evidence type="ECO:0000313" key="2">
    <source>
        <dbReference type="EMBL" id="STY91076.1"/>
    </source>
</evidence>
<dbReference type="Proteomes" id="UP000254133">
    <property type="component" value="Unassembled WGS sequence"/>
</dbReference>
<dbReference type="RefSeq" id="WP_115369071.1">
    <property type="nucleotide sequence ID" value="NZ_UGPZ01000002.1"/>
</dbReference>
<accession>A0A378PR75</accession>
<evidence type="ECO:0000313" key="3">
    <source>
        <dbReference type="Proteomes" id="UP000254133"/>
    </source>
</evidence>
<organism evidence="2 3">
    <name type="scientific">Moraxella bovis</name>
    <dbReference type="NCBI Taxonomy" id="476"/>
    <lineage>
        <taxon>Bacteria</taxon>
        <taxon>Pseudomonadati</taxon>
        <taxon>Pseudomonadota</taxon>
        <taxon>Gammaproteobacteria</taxon>
        <taxon>Moraxellales</taxon>
        <taxon>Moraxellaceae</taxon>
        <taxon>Moraxella</taxon>
    </lineage>
</organism>
<reference evidence="2 3" key="1">
    <citation type="submission" date="2018-06" db="EMBL/GenBank/DDBJ databases">
        <authorList>
            <consortium name="Pathogen Informatics"/>
            <person name="Doyle S."/>
        </authorList>
    </citation>
    <scope>NUCLEOTIDE SEQUENCE [LARGE SCALE GENOMIC DNA]</scope>
    <source>
        <strain evidence="2 3">NCTC9426</strain>
    </source>
</reference>